<name>A0A0M6Y6Y5_9HYPH</name>
<proteinExistence type="predicted"/>
<reference evidence="2" key="1">
    <citation type="submission" date="2015-07" db="EMBL/GenBank/DDBJ databases">
        <authorList>
            <person name="Rodrigo-Torres Lidia"/>
            <person name="Arahal R.David."/>
        </authorList>
    </citation>
    <scope>NUCLEOTIDE SEQUENCE [LARGE SCALE GENOMIC DNA]</scope>
    <source>
        <strain evidence="2">CECT 4801</strain>
    </source>
</reference>
<accession>A0A0M6Y6Y5</accession>
<dbReference type="RefSeq" id="WP_022999673.1">
    <property type="nucleotide sequence ID" value="NZ_CP045617.1"/>
</dbReference>
<dbReference type="PROSITE" id="PS51257">
    <property type="entry name" value="PROKAR_LIPOPROTEIN"/>
    <property type="match status" value="1"/>
</dbReference>
<dbReference type="Proteomes" id="UP000048926">
    <property type="component" value="Unassembled WGS sequence"/>
</dbReference>
<keyword evidence="2" id="KW-1185">Reference proteome</keyword>
<organism evidence="1 2">
    <name type="scientific">Roseibium aggregatum</name>
    <dbReference type="NCBI Taxonomy" id="187304"/>
    <lineage>
        <taxon>Bacteria</taxon>
        <taxon>Pseudomonadati</taxon>
        <taxon>Pseudomonadota</taxon>
        <taxon>Alphaproteobacteria</taxon>
        <taxon>Hyphomicrobiales</taxon>
        <taxon>Stappiaceae</taxon>
        <taxon>Roseibium</taxon>
    </lineage>
</organism>
<evidence type="ECO:0000313" key="1">
    <source>
        <dbReference type="EMBL" id="CTQ44570.1"/>
    </source>
</evidence>
<protein>
    <submittedName>
        <fullName evidence="1">Uncharacterized protein</fullName>
    </submittedName>
</protein>
<dbReference type="EMBL" id="CXST01000002">
    <property type="protein sequence ID" value="CTQ44570.1"/>
    <property type="molecule type" value="Genomic_DNA"/>
</dbReference>
<sequence>MSRSAKIFATGYFLASCLLMLVGSLMPAREGPVAVFAWPWGESAVSVIARSGGPVLFVGDRSWVALTEAGEQQSIANLYRSGAGFVASSFIAQACARLSGVSLEQLK</sequence>
<gene>
    <name evidence="1" type="ORF">LAL4801_03015</name>
</gene>
<dbReference type="AlphaFoldDB" id="A0A0M6Y6Y5"/>
<evidence type="ECO:0000313" key="2">
    <source>
        <dbReference type="Proteomes" id="UP000048926"/>
    </source>
</evidence>